<dbReference type="Pfam" id="PF13692">
    <property type="entry name" value="Glyco_trans_1_4"/>
    <property type="match status" value="1"/>
</dbReference>
<dbReference type="GO" id="GO:0016757">
    <property type="term" value="F:glycosyltransferase activity"/>
    <property type="evidence" value="ECO:0007669"/>
    <property type="project" value="TreeGrafter"/>
</dbReference>
<dbReference type="EMBL" id="CP000930">
    <property type="protein sequence ID" value="ABZ83347.1"/>
    <property type="molecule type" value="Genomic_DNA"/>
</dbReference>
<dbReference type="Gene3D" id="3.40.50.720">
    <property type="entry name" value="NAD(P)-binding Rossmann-like Domain"/>
    <property type="match status" value="1"/>
</dbReference>
<dbReference type="PANTHER" id="PTHR45947:SF3">
    <property type="entry name" value="SULFOQUINOVOSYL TRANSFERASE SQD2"/>
    <property type="match status" value="1"/>
</dbReference>
<sequence length="537" mass="59792">MKGATRRLKVAFVYPQPAGGVKRYIDTLAKGLCSIGGFELCHFVGEGKAGAIRSLDGKLWEDCVIPEEERRFAAFLEAEKPDVVNFQELQNLGASLIGIAYDRGIPVVVTLHDYWVICPRIFLINHELDYCYGPNGGVNCARCFLPKEAPGGLPEISVFIERHRFIQAMLQKADVIIAVSQANRRRLVQEGIAPERVQTVYPMVEAGAPLPKRSDRQGRLRFGFIGALSPHKGVHVLIEAFRDIPESEATLHLYGEWDRLYVPTLRRLTGEKTNIRFEGAFRHEDLPEIMATLDVLVVPSVCPDSAPLVIQEAYSLGVPVIGARIGGIPELIHEACGMLFEPGDYEQLGDVIKKLLSDRAIVDRWASRLPVVPSVLKVSTEIAAVYKNVAKRRRYPPVIHEKHKALLSAQDRGFLRRQALPLQLERLYAYCREKGLTRPAIFGAGTLGQAAALFFRRRGMPVACFVDNDGSKWGKQCEQFPIIAPHELIDKKDIDFILVASEWEAEILAQLEALGLSVPWYGLFGFVKQPIAGEGQP</sequence>
<protein>
    <submittedName>
        <fullName evidence="2">Glycosyl transferase, group 1 family protein, putative</fullName>
    </submittedName>
</protein>
<dbReference type="SUPFAM" id="SSF53756">
    <property type="entry name" value="UDP-Glycosyltransferase/glycogen phosphorylase"/>
    <property type="match status" value="1"/>
</dbReference>
<accession>B0TH22</accession>
<dbReference type="eggNOG" id="COG0438">
    <property type="taxonomic scope" value="Bacteria"/>
</dbReference>
<feature type="domain" description="Glycosyltransferase subfamily 4-like N-terminal" evidence="1">
    <location>
        <begin position="19"/>
        <end position="205"/>
    </location>
</feature>
<proteinExistence type="predicted"/>
<keyword evidence="2" id="KW-0808">Transferase</keyword>
<dbReference type="Pfam" id="PF13439">
    <property type="entry name" value="Glyco_transf_4"/>
    <property type="match status" value="1"/>
</dbReference>
<dbReference type="Gene3D" id="3.40.50.2000">
    <property type="entry name" value="Glycogen Phosphorylase B"/>
    <property type="match status" value="2"/>
</dbReference>
<dbReference type="AlphaFoldDB" id="B0TH22"/>
<evidence type="ECO:0000313" key="2">
    <source>
        <dbReference type="EMBL" id="ABZ83347.1"/>
    </source>
</evidence>
<dbReference type="HOGENOM" id="CLU_506959_0_0_9"/>
<dbReference type="Proteomes" id="UP000008550">
    <property type="component" value="Chromosome"/>
</dbReference>
<gene>
    <name evidence="2" type="ORF">HM1_1229</name>
</gene>
<dbReference type="InterPro" id="IPR028098">
    <property type="entry name" value="Glyco_trans_4-like_N"/>
</dbReference>
<name>B0TH22_HELMI</name>
<evidence type="ECO:0000313" key="3">
    <source>
        <dbReference type="Proteomes" id="UP000008550"/>
    </source>
</evidence>
<dbReference type="CDD" id="cd03823">
    <property type="entry name" value="GT4_ExpE7-like"/>
    <property type="match status" value="1"/>
</dbReference>
<dbReference type="eggNOG" id="COG1086">
    <property type="taxonomic scope" value="Bacteria"/>
</dbReference>
<dbReference type="KEGG" id="hmo:HM1_1229"/>
<dbReference type="PANTHER" id="PTHR45947">
    <property type="entry name" value="SULFOQUINOVOSYL TRANSFERASE SQD2"/>
    <property type="match status" value="1"/>
</dbReference>
<dbReference type="InterPro" id="IPR050194">
    <property type="entry name" value="Glycosyltransferase_grp1"/>
</dbReference>
<reference evidence="2 3" key="1">
    <citation type="journal article" date="2008" name="J. Bacteriol.">
        <title>The genome of Heliobacterium modesticaldum, a phototrophic representative of the Firmicutes containing the simplest photosynthetic apparatus.</title>
        <authorList>
            <person name="Sattley W.M."/>
            <person name="Madigan M.T."/>
            <person name="Swingley W.D."/>
            <person name="Cheung P.C."/>
            <person name="Clocksin K.M."/>
            <person name="Conrad A.L."/>
            <person name="Dejesa L.C."/>
            <person name="Honchak B.M."/>
            <person name="Jung D.O."/>
            <person name="Karbach L.E."/>
            <person name="Kurdoglu A."/>
            <person name="Lahiri S."/>
            <person name="Mastrian S.D."/>
            <person name="Page L.E."/>
            <person name="Taylor H.L."/>
            <person name="Wang Z.T."/>
            <person name="Raymond J."/>
            <person name="Chen M."/>
            <person name="Blankenship R.E."/>
            <person name="Touchman J.W."/>
        </authorList>
    </citation>
    <scope>NUCLEOTIDE SEQUENCE [LARGE SCALE GENOMIC DNA]</scope>
    <source>
        <strain evidence="3">ATCC 51547 / Ice1</strain>
    </source>
</reference>
<organism evidence="2 3">
    <name type="scientific">Heliobacterium modesticaldum (strain ATCC 51547 / Ice1)</name>
    <dbReference type="NCBI Taxonomy" id="498761"/>
    <lineage>
        <taxon>Bacteria</taxon>
        <taxon>Bacillati</taxon>
        <taxon>Bacillota</taxon>
        <taxon>Clostridia</taxon>
        <taxon>Eubacteriales</taxon>
        <taxon>Heliobacteriaceae</taxon>
        <taxon>Heliomicrobium</taxon>
    </lineage>
</organism>
<dbReference type="CAZy" id="GT4">
    <property type="family name" value="Glycosyltransferase Family 4"/>
</dbReference>
<dbReference type="STRING" id="498761.HM1_1229"/>
<evidence type="ECO:0000259" key="1">
    <source>
        <dbReference type="Pfam" id="PF13439"/>
    </source>
</evidence>
<dbReference type="InterPro" id="IPR036291">
    <property type="entry name" value="NAD(P)-bd_dom_sf"/>
</dbReference>
<keyword evidence="3" id="KW-1185">Reference proteome</keyword>
<dbReference type="SUPFAM" id="SSF51735">
    <property type="entry name" value="NAD(P)-binding Rossmann-fold domains"/>
    <property type="match status" value="1"/>
</dbReference>